<dbReference type="VEuPathDB" id="CryptoDB:Vbra_19571"/>
<evidence type="ECO:0000256" key="2">
    <source>
        <dbReference type="SAM" id="Phobius"/>
    </source>
</evidence>
<protein>
    <submittedName>
        <fullName evidence="3">Uncharacterized protein</fullName>
    </submittedName>
</protein>
<organism evidence="3 4">
    <name type="scientific">Vitrella brassicaformis (strain CCMP3155)</name>
    <dbReference type="NCBI Taxonomy" id="1169540"/>
    <lineage>
        <taxon>Eukaryota</taxon>
        <taxon>Sar</taxon>
        <taxon>Alveolata</taxon>
        <taxon>Colpodellida</taxon>
        <taxon>Vitrellaceae</taxon>
        <taxon>Vitrella</taxon>
    </lineage>
</organism>
<feature type="transmembrane region" description="Helical" evidence="2">
    <location>
        <begin position="755"/>
        <end position="772"/>
    </location>
</feature>
<evidence type="ECO:0000256" key="1">
    <source>
        <dbReference type="SAM" id="MobiDB-lite"/>
    </source>
</evidence>
<accession>A0A0G4H3E0</accession>
<evidence type="ECO:0000313" key="3">
    <source>
        <dbReference type="EMBL" id="CEM38230.1"/>
    </source>
</evidence>
<feature type="compositionally biased region" description="Acidic residues" evidence="1">
    <location>
        <begin position="39"/>
        <end position="49"/>
    </location>
</feature>
<reference evidence="3 4" key="1">
    <citation type="submission" date="2014-11" db="EMBL/GenBank/DDBJ databases">
        <authorList>
            <person name="Zhu J."/>
            <person name="Qi W."/>
            <person name="Song R."/>
        </authorList>
    </citation>
    <scope>NUCLEOTIDE SEQUENCE [LARGE SCALE GENOMIC DNA]</scope>
</reference>
<sequence>MREESIPHRLLPAAFALFSVSPVKTVVHSAHLSANGPGDESDLTSDESDAVATPEGSFEYIVTFTKKCSKWGEVCLKAYRRKTAASHAIVQRLRMISGTSQHHPEEATTTADAWEYLSERLREQHSPQEELLCQQKAEVGGVVGPTTAGQEVYQCCHGADADNFLSVQPDRFQHIPADKKSDKYRRLQRFCCPNFQPVRLTDLWRAWAHLYHEDMQHLPSLKEFLWPEGPALGGFGLGLASRPNAPRPRISPQLERYVCDLVERAGLPRLPGQRQEKGAPIWGHYFAPDHLLQLKRDQLADHWDKGTCMPSLIIMEEYVHSHESSKPQRDSLHAIDMISHINQFCSHGGGARDGNCYAFAPPDNLEFAEPIYIYPDDSKQYEANQAMCFKGFEPIRIWDVWRLWRWQHYNAVQDAHKNAKQEVHCSIHRVLTGVSNCQESIRNISAEESLERLIDVMARKKAFVTHVGKGPFQHICNALWTYLPPPSDPASQSDEWTTWMRHMISSPPPNLAQVADFHLGFCLPSSWKSAIKELPAGDPPYVPSSTAETIRKHFFNICSHRGLSYLTPAMYTDVGSPPGTLQCPEGYAPTSMRKAWSVVIADYLDMERNLIRAGHERSLMSGSVADFWQLTLYKFTRTEAVHHILQRKRAKLGPWDTLCRSLPMPWNAEQLTEYFDPPALISKLKPEVRQMLDNEHCLPESFARTAQASMVASADVADSKAHPFLAKVKGDFCAHIIHICKAADLSSFGWRRRPLWALLSWLLALFSVSLVFR</sequence>
<dbReference type="AlphaFoldDB" id="A0A0G4H3E0"/>
<dbReference type="Proteomes" id="UP000041254">
    <property type="component" value="Unassembled WGS sequence"/>
</dbReference>
<proteinExistence type="predicted"/>
<dbReference type="EMBL" id="CDMY01000973">
    <property type="protein sequence ID" value="CEM38230.1"/>
    <property type="molecule type" value="Genomic_DNA"/>
</dbReference>
<keyword evidence="4" id="KW-1185">Reference proteome</keyword>
<keyword evidence="2" id="KW-0472">Membrane</keyword>
<dbReference type="InParanoid" id="A0A0G4H3E0"/>
<feature type="region of interest" description="Disordered" evidence="1">
    <location>
        <begin position="31"/>
        <end position="50"/>
    </location>
</feature>
<keyword evidence="2" id="KW-1133">Transmembrane helix</keyword>
<name>A0A0G4H3E0_VITBC</name>
<evidence type="ECO:0000313" key="4">
    <source>
        <dbReference type="Proteomes" id="UP000041254"/>
    </source>
</evidence>
<gene>
    <name evidence="3" type="ORF">Vbra_19571</name>
</gene>
<keyword evidence="2" id="KW-0812">Transmembrane</keyword>